<evidence type="ECO:0000313" key="1">
    <source>
        <dbReference type="EMBL" id="AEG72578.1"/>
    </source>
</evidence>
<organism evidence="1 2">
    <name type="scientific">Mycoplasma haemofelis (strain Ohio2)</name>
    <dbReference type="NCBI Taxonomy" id="859194"/>
    <lineage>
        <taxon>Bacteria</taxon>
        <taxon>Bacillati</taxon>
        <taxon>Mycoplasmatota</taxon>
        <taxon>Mollicutes</taxon>
        <taxon>Mycoplasmataceae</taxon>
        <taxon>Mycoplasma</taxon>
    </lineage>
</organism>
<sequence>MLKGAAGVLGLGATATGGALLYKGLSKPQTYSIKSLLASKNTNKRLLVKSNDGSEAHWKAAWKAYLTSKNNIWNLKEWKDSPVQDENAPSSFMDACTSNSNGEVEDTASKEYINVLSFCTRNTLVKDLVLESNRVLNDDSNGGWSKSWKSYRSSNQSKEKDDWQLTDWNDKKSSDTTISENLKTQCNTKLEVESGFKAVNDYQDVVNWCSKAK</sequence>
<dbReference type="HOGENOM" id="CLU_098620_0_0_14"/>
<dbReference type="Proteomes" id="UP000007952">
    <property type="component" value="Chromosome"/>
</dbReference>
<proteinExistence type="predicted"/>
<dbReference type="BioCyc" id="MHAE859194:G1GR7-294-MONOMER"/>
<name>F6FGQ5_MYCHI</name>
<gene>
    <name evidence="1" type="ordered locus">MHF_0296</name>
</gene>
<reference evidence="1 2" key="1">
    <citation type="journal article" date="2011" name="J. Bacteriol.">
        <title>Complete genome sequences of two hemotropic Mycoplasmas, Mycoplasma haemofelis strain Ohio2 and Mycoplasma suis strain Illinois.</title>
        <authorList>
            <person name="Messick J.B."/>
            <person name="Santos A.P."/>
            <person name="Guimaraes A.M."/>
        </authorList>
    </citation>
    <scope>NUCLEOTIDE SEQUENCE [LARGE SCALE GENOMIC DNA]</scope>
    <source>
        <strain evidence="1 2">Ohio2</strain>
    </source>
</reference>
<dbReference type="KEGG" id="mhf:MHF_0296"/>
<dbReference type="AlphaFoldDB" id="F6FGQ5"/>
<dbReference type="STRING" id="859194.MHF_0296"/>
<protein>
    <submittedName>
        <fullName evidence="1">Uncharacterized protein</fullName>
    </submittedName>
</protein>
<reference key="2">
    <citation type="submission" date="2011-05" db="EMBL/GenBank/DDBJ databases">
        <title>The Genome of Mycoplasma haemofelis Strain Ohio2, a pathogenic hemoplasma of the cat.</title>
        <authorList>
            <person name="Santos A.P."/>
            <person name="Guimaraes A.M.S."/>
            <person name="SanMiguel P.J."/>
            <person name="Martin S.W."/>
            <person name="Messick J.B."/>
        </authorList>
    </citation>
    <scope>NUCLEOTIDE SEQUENCE</scope>
    <source>
        <strain>Ohio2</strain>
    </source>
</reference>
<accession>F6FGQ5</accession>
<dbReference type="EMBL" id="CP002808">
    <property type="protein sequence ID" value="AEG72578.1"/>
    <property type="molecule type" value="Genomic_DNA"/>
</dbReference>
<evidence type="ECO:0000313" key="2">
    <source>
        <dbReference type="Proteomes" id="UP000007952"/>
    </source>
</evidence>